<dbReference type="SUPFAM" id="SSF52540">
    <property type="entry name" value="P-loop containing nucleoside triphosphate hydrolases"/>
    <property type="match status" value="1"/>
</dbReference>
<gene>
    <name evidence="3" type="ORF">ASPCADRAFT_2097</name>
</gene>
<accession>A0A1R3RW36</accession>
<feature type="region of interest" description="Disordered" evidence="1">
    <location>
        <begin position="841"/>
        <end position="974"/>
    </location>
</feature>
<feature type="domain" description="AAA+ ATPase" evidence="2">
    <location>
        <begin position="584"/>
        <end position="711"/>
    </location>
</feature>
<dbReference type="InterPro" id="IPR003593">
    <property type="entry name" value="AAA+_ATPase"/>
</dbReference>
<feature type="region of interest" description="Disordered" evidence="1">
    <location>
        <begin position="27"/>
        <end position="78"/>
    </location>
</feature>
<dbReference type="OrthoDB" id="10042665at2759"/>
<dbReference type="Pfam" id="PF23232">
    <property type="entry name" value="AAA_lid_13"/>
    <property type="match status" value="1"/>
</dbReference>
<dbReference type="InterPro" id="IPR054289">
    <property type="entry name" value="DUF7025"/>
</dbReference>
<name>A0A1R3RW36_ASPC5</name>
<protein>
    <recommendedName>
        <fullName evidence="2">AAA+ ATPase domain-containing protein</fullName>
    </recommendedName>
</protein>
<dbReference type="OMA" id="AKWRPKI"/>
<dbReference type="PANTHER" id="PTHR46411:SF3">
    <property type="entry name" value="AAA+ ATPASE DOMAIN-CONTAINING PROTEIN"/>
    <property type="match status" value="1"/>
</dbReference>
<dbReference type="Pfam" id="PF00004">
    <property type="entry name" value="AAA"/>
    <property type="match status" value="1"/>
</dbReference>
<feature type="compositionally biased region" description="Polar residues" evidence="1">
    <location>
        <begin position="941"/>
        <end position="957"/>
    </location>
</feature>
<dbReference type="GO" id="GO:0016887">
    <property type="term" value="F:ATP hydrolysis activity"/>
    <property type="evidence" value="ECO:0007669"/>
    <property type="project" value="InterPro"/>
</dbReference>
<evidence type="ECO:0000259" key="2">
    <source>
        <dbReference type="SMART" id="SM00382"/>
    </source>
</evidence>
<dbReference type="Pfam" id="PF22942">
    <property type="entry name" value="DUF7025"/>
    <property type="match status" value="1"/>
</dbReference>
<dbReference type="AlphaFoldDB" id="A0A1R3RW36"/>
<dbReference type="CDD" id="cd19481">
    <property type="entry name" value="RecA-like_protease"/>
    <property type="match status" value="1"/>
</dbReference>
<dbReference type="InterPro" id="IPR027417">
    <property type="entry name" value="P-loop_NTPase"/>
</dbReference>
<feature type="compositionally biased region" description="Basic and acidic residues" evidence="1">
    <location>
        <begin position="51"/>
        <end position="62"/>
    </location>
</feature>
<keyword evidence="4" id="KW-1185">Reference proteome</keyword>
<dbReference type="Gene3D" id="3.40.50.300">
    <property type="entry name" value="P-loop containing nucleotide triphosphate hydrolases"/>
    <property type="match status" value="1"/>
</dbReference>
<dbReference type="InterPro" id="IPR003959">
    <property type="entry name" value="ATPase_AAA_core"/>
</dbReference>
<sequence>MATEDYIRALEQRLAQVESRLLSIENGNKAAGSDAPKSTADTASIASTEQAVKDDPEQKPESEAGDSSNNPRPPLPPIELKVQNLSYIPFTYHALPADTQPLIEALYFPNGRKKGREERNTFYSTLESVKPDKAVQMIRDAYVPSCDFDMAHVAALRITSQPLGNILQTLWNAEPSMEHVLMYPPFNDPIFFFDGAKKKLAEMEAHAEQDPIPVPGDSLEICPPITSEPSLLEQLRFYVHFMEQKVIPFCDHFKTLSASDNATVQFDNLYHLFQPGDIIVYPGATTNHETGIGNNRGDQMLWRVYSRWGLSTSDQLVVKAYCIDYDGHSYVCSTQSFTIKRFDGSVGVTTLKVFPIRCASNMQALLDDAKRRGEAFQRFTKTKLVTHNGWASEPNPTDPTLRYITGDVVIDFTETFKAHSDCKPTSQLPDFDKSDADKSSYTDQLLLFWTDGKSLGESQEKWVWYSGEHPQTVEEKDYCYDEDSFLSHLIEGDQQEYTLSEEDLCLLPRRLFAYSLQDRRFVAVDVDNLKLIEYAQSKFDSLVINQKHERMLRALIQSHFSRKEIYDLTGNRITTQDIVHNKGRGLIILLHGVPGVGKTSTAETFANEFRKPLLPITCGDLGLDPATVEQSLKEMFRLAQLWDCVLLLDEADVFLTERIPSDLNRNALVSVFLRVLDYYAGVLFLTTNRVGTIDEAFKSRLHVSLYYPHLKPNQTEKIWQINLKRLNEIEDEQSRITGQPPMTVDYNGILEFAKDHYRKGRDSGKGVWNGRQIRNAFLIASALARFEMGQGPDTLKSYDLSASHFKTVVEVGFGFELYLQEVKGKSDGEAAFLQGTRADYILSPHGKPDKEKGTPGQEIPRSMSHRPVTPVMNAVSPGWTGNYAPGQPLPSQQHGYGSQLHPGLQSPNQNLMQPQPQYPMEVGGPSERWGSQPMTMGYGTPPSTMHSHTLASHTPSKGSWIGGRPQYNADSDDD</sequence>
<organism evidence="3 4">
    <name type="scientific">Aspergillus carbonarius (strain ITEM 5010)</name>
    <dbReference type="NCBI Taxonomy" id="602072"/>
    <lineage>
        <taxon>Eukaryota</taxon>
        <taxon>Fungi</taxon>
        <taxon>Dikarya</taxon>
        <taxon>Ascomycota</taxon>
        <taxon>Pezizomycotina</taxon>
        <taxon>Eurotiomycetes</taxon>
        <taxon>Eurotiomycetidae</taxon>
        <taxon>Eurotiales</taxon>
        <taxon>Aspergillaceae</taxon>
        <taxon>Aspergillus</taxon>
        <taxon>Aspergillus subgen. Circumdati</taxon>
    </lineage>
</organism>
<feature type="compositionally biased region" description="Polar residues" evidence="1">
    <location>
        <begin position="39"/>
        <end position="50"/>
    </location>
</feature>
<proteinExistence type="predicted"/>
<evidence type="ECO:0000313" key="3">
    <source>
        <dbReference type="EMBL" id="OOF98662.1"/>
    </source>
</evidence>
<evidence type="ECO:0000256" key="1">
    <source>
        <dbReference type="SAM" id="MobiDB-lite"/>
    </source>
</evidence>
<reference evidence="4" key="1">
    <citation type="journal article" date="2017" name="Genome Biol.">
        <title>Comparative genomics reveals high biological diversity and specific adaptations in the industrially and medically important fungal genus Aspergillus.</title>
        <authorList>
            <person name="de Vries R.P."/>
            <person name="Riley R."/>
            <person name="Wiebenga A."/>
            <person name="Aguilar-Osorio G."/>
            <person name="Amillis S."/>
            <person name="Uchima C.A."/>
            <person name="Anderluh G."/>
            <person name="Asadollahi M."/>
            <person name="Askin M."/>
            <person name="Barry K."/>
            <person name="Battaglia E."/>
            <person name="Bayram O."/>
            <person name="Benocci T."/>
            <person name="Braus-Stromeyer S.A."/>
            <person name="Caldana C."/>
            <person name="Canovas D."/>
            <person name="Cerqueira G.C."/>
            <person name="Chen F."/>
            <person name="Chen W."/>
            <person name="Choi C."/>
            <person name="Clum A."/>
            <person name="Dos Santos R.A."/>
            <person name="Damasio A.R."/>
            <person name="Diallinas G."/>
            <person name="Emri T."/>
            <person name="Fekete E."/>
            <person name="Flipphi M."/>
            <person name="Freyberg S."/>
            <person name="Gallo A."/>
            <person name="Gournas C."/>
            <person name="Habgood R."/>
            <person name="Hainaut M."/>
            <person name="Harispe M.L."/>
            <person name="Henrissat B."/>
            <person name="Hilden K.S."/>
            <person name="Hope R."/>
            <person name="Hossain A."/>
            <person name="Karabika E."/>
            <person name="Karaffa L."/>
            <person name="Karanyi Z."/>
            <person name="Krasevec N."/>
            <person name="Kuo A."/>
            <person name="Kusch H."/>
            <person name="LaButti K."/>
            <person name="Lagendijk E.L."/>
            <person name="Lapidus A."/>
            <person name="Levasseur A."/>
            <person name="Lindquist E."/>
            <person name="Lipzen A."/>
            <person name="Logrieco A.F."/>
            <person name="MacCabe A."/>
            <person name="Maekelae M.R."/>
            <person name="Malavazi I."/>
            <person name="Melin P."/>
            <person name="Meyer V."/>
            <person name="Mielnichuk N."/>
            <person name="Miskei M."/>
            <person name="Molnar A.P."/>
            <person name="Mule G."/>
            <person name="Ngan C.Y."/>
            <person name="Orejas M."/>
            <person name="Orosz E."/>
            <person name="Ouedraogo J.P."/>
            <person name="Overkamp K.M."/>
            <person name="Park H.-S."/>
            <person name="Perrone G."/>
            <person name="Piumi F."/>
            <person name="Punt P.J."/>
            <person name="Ram A.F."/>
            <person name="Ramon A."/>
            <person name="Rauscher S."/>
            <person name="Record E."/>
            <person name="Riano-Pachon D.M."/>
            <person name="Robert V."/>
            <person name="Roehrig J."/>
            <person name="Ruller R."/>
            <person name="Salamov A."/>
            <person name="Salih N.S."/>
            <person name="Samson R.A."/>
            <person name="Sandor E."/>
            <person name="Sanguinetti M."/>
            <person name="Schuetze T."/>
            <person name="Sepcic K."/>
            <person name="Shelest E."/>
            <person name="Sherlock G."/>
            <person name="Sophianopoulou V."/>
            <person name="Squina F.M."/>
            <person name="Sun H."/>
            <person name="Susca A."/>
            <person name="Todd R.B."/>
            <person name="Tsang A."/>
            <person name="Unkles S.E."/>
            <person name="van de Wiele N."/>
            <person name="van Rossen-Uffink D."/>
            <person name="Oliveira J.V."/>
            <person name="Vesth T.C."/>
            <person name="Visser J."/>
            <person name="Yu J.-H."/>
            <person name="Zhou M."/>
            <person name="Andersen M.R."/>
            <person name="Archer D.B."/>
            <person name="Baker S.E."/>
            <person name="Benoit I."/>
            <person name="Brakhage A.A."/>
            <person name="Braus G.H."/>
            <person name="Fischer R."/>
            <person name="Frisvad J.C."/>
            <person name="Goldman G.H."/>
            <person name="Houbraken J."/>
            <person name="Oakley B."/>
            <person name="Pocsi I."/>
            <person name="Scazzocchio C."/>
            <person name="Seiboth B."/>
            <person name="vanKuyk P.A."/>
            <person name="Wortman J."/>
            <person name="Dyer P.S."/>
            <person name="Grigoriev I.V."/>
        </authorList>
    </citation>
    <scope>NUCLEOTIDE SEQUENCE [LARGE SCALE GENOMIC DNA]</scope>
    <source>
        <strain evidence="4">ITEM 5010</strain>
    </source>
</reference>
<dbReference type="EMBL" id="KV907495">
    <property type="protein sequence ID" value="OOF98662.1"/>
    <property type="molecule type" value="Genomic_DNA"/>
</dbReference>
<dbReference type="Proteomes" id="UP000188318">
    <property type="component" value="Unassembled WGS sequence"/>
</dbReference>
<dbReference type="InterPro" id="IPR056599">
    <property type="entry name" value="AAA_lid_fung"/>
</dbReference>
<dbReference type="GO" id="GO:0005524">
    <property type="term" value="F:ATP binding"/>
    <property type="evidence" value="ECO:0007669"/>
    <property type="project" value="InterPro"/>
</dbReference>
<evidence type="ECO:0000313" key="4">
    <source>
        <dbReference type="Proteomes" id="UP000188318"/>
    </source>
</evidence>
<dbReference type="PANTHER" id="PTHR46411">
    <property type="entry name" value="FAMILY ATPASE, PUTATIVE-RELATED"/>
    <property type="match status" value="1"/>
</dbReference>
<dbReference type="STRING" id="602072.A0A1R3RW36"/>
<feature type="compositionally biased region" description="Polar residues" evidence="1">
    <location>
        <begin position="905"/>
        <end position="915"/>
    </location>
</feature>
<dbReference type="SMART" id="SM00382">
    <property type="entry name" value="AAA"/>
    <property type="match status" value="1"/>
</dbReference>
<dbReference type="VEuPathDB" id="FungiDB:ASPCADRAFT_2097"/>